<evidence type="ECO:0000256" key="1">
    <source>
        <dbReference type="SAM" id="Phobius"/>
    </source>
</evidence>
<proteinExistence type="predicted"/>
<protein>
    <recommendedName>
        <fullName evidence="4">Transmembrane protein</fullName>
    </recommendedName>
</protein>
<dbReference type="AlphaFoldDB" id="A0AAW2F7M7"/>
<keyword evidence="3" id="KW-1185">Reference proteome</keyword>
<comment type="caution">
    <text evidence="2">The sequence shown here is derived from an EMBL/GenBank/DDBJ whole genome shotgun (WGS) entry which is preliminary data.</text>
</comment>
<name>A0AAW2F7M7_9HYME</name>
<feature type="transmembrane region" description="Helical" evidence="1">
    <location>
        <begin position="23"/>
        <end position="45"/>
    </location>
</feature>
<keyword evidence="1" id="KW-0472">Membrane</keyword>
<dbReference type="EMBL" id="JADYXP020000013">
    <property type="protein sequence ID" value="KAL0111913.1"/>
    <property type="molecule type" value="Genomic_DNA"/>
</dbReference>
<evidence type="ECO:0000313" key="2">
    <source>
        <dbReference type="EMBL" id="KAL0111913.1"/>
    </source>
</evidence>
<organism evidence="2 3">
    <name type="scientific">Cardiocondyla obscurior</name>
    <dbReference type="NCBI Taxonomy" id="286306"/>
    <lineage>
        <taxon>Eukaryota</taxon>
        <taxon>Metazoa</taxon>
        <taxon>Ecdysozoa</taxon>
        <taxon>Arthropoda</taxon>
        <taxon>Hexapoda</taxon>
        <taxon>Insecta</taxon>
        <taxon>Pterygota</taxon>
        <taxon>Neoptera</taxon>
        <taxon>Endopterygota</taxon>
        <taxon>Hymenoptera</taxon>
        <taxon>Apocrita</taxon>
        <taxon>Aculeata</taxon>
        <taxon>Formicoidea</taxon>
        <taxon>Formicidae</taxon>
        <taxon>Myrmicinae</taxon>
        <taxon>Cardiocondyla</taxon>
    </lineage>
</organism>
<reference evidence="2 3" key="1">
    <citation type="submission" date="2023-03" db="EMBL/GenBank/DDBJ databases">
        <title>High recombination rates correlate with genetic variation in Cardiocondyla obscurior ants.</title>
        <authorList>
            <person name="Errbii M."/>
        </authorList>
    </citation>
    <scope>NUCLEOTIDE SEQUENCE [LARGE SCALE GENOMIC DNA]</scope>
    <source>
        <strain evidence="2">Alpha-2009</strain>
        <tissue evidence="2">Whole body</tissue>
    </source>
</reference>
<keyword evidence="1" id="KW-1133">Transmembrane helix</keyword>
<gene>
    <name evidence="2" type="ORF">PUN28_013257</name>
</gene>
<evidence type="ECO:0000313" key="3">
    <source>
        <dbReference type="Proteomes" id="UP001430953"/>
    </source>
</evidence>
<accession>A0AAW2F7M7</accession>
<dbReference type="Proteomes" id="UP001430953">
    <property type="component" value="Unassembled WGS sequence"/>
</dbReference>
<keyword evidence="1" id="KW-0812">Transmembrane</keyword>
<evidence type="ECO:0008006" key="4">
    <source>
        <dbReference type="Google" id="ProtNLM"/>
    </source>
</evidence>
<sequence>MRLRTQNDSPISFITTDVRKQSFFFFFLSPFISFFLSPFFFFIFIPCHLHSKREMQVELHGRKRLQMLLRENFFVFFFYEKLESHETLFFFFVRKPSRCSIQKRKKYLFRFFKKTRVCDR</sequence>